<sequence length="72" mass="8267">MSNMHLLREIQLHFILAPIQYLPDFQPLPLYCSALQARFSQKGCIRRTPSGETTVLCRYSALRMVGLWTGAR</sequence>
<accession>A0A0E9UFX9</accession>
<dbReference type="AlphaFoldDB" id="A0A0E9UFX9"/>
<organism evidence="1">
    <name type="scientific">Anguilla anguilla</name>
    <name type="common">European freshwater eel</name>
    <name type="synonym">Muraena anguilla</name>
    <dbReference type="NCBI Taxonomy" id="7936"/>
    <lineage>
        <taxon>Eukaryota</taxon>
        <taxon>Metazoa</taxon>
        <taxon>Chordata</taxon>
        <taxon>Craniata</taxon>
        <taxon>Vertebrata</taxon>
        <taxon>Euteleostomi</taxon>
        <taxon>Actinopterygii</taxon>
        <taxon>Neopterygii</taxon>
        <taxon>Teleostei</taxon>
        <taxon>Anguilliformes</taxon>
        <taxon>Anguillidae</taxon>
        <taxon>Anguilla</taxon>
    </lineage>
</organism>
<dbReference type="EMBL" id="GBXM01043818">
    <property type="protein sequence ID" value="JAH64759.1"/>
    <property type="molecule type" value="Transcribed_RNA"/>
</dbReference>
<reference evidence="1" key="2">
    <citation type="journal article" date="2015" name="Fish Shellfish Immunol.">
        <title>Early steps in the European eel (Anguilla anguilla)-Vibrio vulnificus interaction in the gills: Role of the RtxA13 toxin.</title>
        <authorList>
            <person name="Callol A."/>
            <person name="Pajuelo D."/>
            <person name="Ebbesson L."/>
            <person name="Teles M."/>
            <person name="MacKenzie S."/>
            <person name="Amaro C."/>
        </authorList>
    </citation>
    <scope>NUCLEOTIDE SEQUENCE</scope>
</reference>
<reference evidence="1" key="1">
    <citation type="submission" date="2014-11" db="EMBL/GenBank/DDBJ databases">
        <authorList>
            <person name="Amaro Gonzalez C."/>
        </authorList>
    </citation>
    <scope>NUCLEOTIDE SEQUENCE</scope>
</reference>
<protein>
    <submittedName>
        <fullName evidence="1">Uncharacterized protein</fullName>
    </submittedName>
</protein>
<name>A0A0E9UFX9_ANGAN</name>
<proteinExistence type="predicted"/>
<evidence type="ECO:0000313" key="1">
    <source>
        <dbReference type="EMBL" id="JAH64759.1"/>
    </source>
</evidence>